<gene>
    <name evidence="17" type="ORF">GCM10017044_27620</name>
</gene>
<dbReference type="AlphaFoldDB" id="A0A919AZB1"/>
<comment type="similarity">
    <text evidence="3">Belongs to the peptidase S1C family.</text>
</comment>
<protein>
    <recommendedName>
        <fullName evidence="5">Probable periplasmic serine endoprotease DegP-like</fullName>
        <ecNumber evidence="4">3.4.21.107</ecNumber>
    </recommendedName>
    <alternativeName>
        <fullName evidence="13">Protease Do</fullName>
    </alternativeName>
</protein>
<feature type="binding site" evidence="15">
    <location>
        <begin position="225"/>
        <end position="227"/>
    </location>
    <ligand>
        <name>substrate</name>
    </ligand>
</feature>
<evidence type="ECO:0000256" key="10">
    <source>
        <dbReference type="ARBA" id="ARBA00022801"/>
    </source>
</evidence>
<dbReference type="Gene3D" id="2.30.42.10">
    <property type="match status" value="2"/>
</dbReference>
<keyword evidence="9" id="KW-0574">Periplasm</keyword>
<dbReference type="PANTHER" id="PTHR22939:SF130">
    <property type="entry name" value="PERIPLASMIC SERINE ENDOPROTEASE DEGP-LIKE-RELATED"/>
    <property type="match status" value="1"/>
</dbReference>
<feature type="domain" description="PDZ" evidence="16">
    <location>
        <begin position="391"/>
        <end position="483"/>
    </location>
</feature>
<evidence type="ECO:0000259" key="16">
    <source>
        <dbReference type="PROSITE" id="PS50106"/>
    </source>
</evidence>
<dbReference type="Pfam" id="PF13180">
    <property type="entry name" value="PDZ_2"/>
    <property type="match status" value="1"/>
</dbReference>
<evidence type="ECO:0000256" key="1">
    <source>
        <dbReference type="ARBA" id="ARBA00001772"/>
    </source>
</evidence>
<dbReference type="CDD" id="cd10839">
    <property type="entry name" value="cpPDZ1_DegP-like"/>
    <property type="match status" value="1"/>
</dbReference>
<dbReference type="Gene3D" id="2.40.10.120">
    <property type="match status" value="1"/>
</dbReference>
<reference evidence="17" key="2">
    <citation type="submission" date="2020-09" db="EMBL/GenBank/DDBJ databases">
        <authorList>
            <person name="Sun Q."/>
            <person name="Kim S."/>
        </authorList>
    </citation>
    <scope>NUCLEOTIDE SEQUENCE</scope>
    <source>
        <strain evidence="17">KCTC 42590</strain>
    </source>
</reference>
<feature type="active site" description="Charge relay system" evidence="14">
    <location>
        <position position="123"/>
    </location>
</feature>
<evidence type="ECO:0000256" key="4">
    <source>
        <dbReference type="ARBA" id="ARBA00013035"/>
    </source>
</evidence>
<dbReference type="Proteomes" id="UP000630923">
    <property type="component" value="Unassembled WGS sequence"/>
</dbReference>
<dbReference type="PANTHER" id="PTHR22939">
    <property type="entry name" value="SERINE PROTEASE FAMILY S1C HTRA-RELATED"/>
    <property type="match status" value="1"/>
</dbReference>
<dbReference type="NCBIfam" id="TIGR02037">
    <property type="entry name" value="degP_htrA_DO"/>
    <property type="match status" value="1"/>
</dbReference>
<evidence type="ECO:0000313" key="18">
    <source>
        <dbReference type="Proteomes" id="UP000630923"/>
    </source>
</evidence>
<name>A0A919AZB1_9PROT</name>
<evidence type="ECO:0000256" key="11">
    <source>
        <dbReference type="ARBA" id="ARBA00022825"/>
    </source>
</evidence>
<comment type="caution">
    <text evidence="17">The sequence shown here is derived from an EMBL/GenBank/DDBJ whole genome shotgun (WGS) entry which is preliminary data.</text>
</comment>
<evidence type="ECO:0000256" key="6">
    <source>
        <dbReference type="ARBA" id="ARBA00022670"/>
    </source>
</evidence>
<feature type="active site" description="Charge relay system" evidence="14">
    <location>
        <position position="153"/>
    </location>
</feature>
<feature type="active site" description="Charge relay system" evidence="14">
    <location>
        <position position="227"/>
    </location>
</feature>
<feature type="binding site" evidence="15">
    <location>
        <position position="153"/>
    </location>
    <ligand>
        <name>substrate</name>
    </ligand>
</feature>
<dbReference type="InterPro" id="IPR036034">
    <property type="entry name" value="PDZ_sf"/>
</dbReference>
<dbReference type="EMBL" id="BNCI01000002">
    <property type="protein sequence ID" value="GHF30712.1"/>
    <property type="molecule type" value="Genomic_DNA"/>
</dbReference>
<keyword evidence="18" id="KW-1185">Reference proteome</keyword>
<keyword evidence="11" id="KW-0720">Serine protease</keyword>
<dbReference type="GO" id="GO:0006508">
    <property type="term" value="P:proteolysis"/>
    <property type="evidence" value="ECO:0007669"/>
    <property type="project" value="UniProtKB-KW"/>
</dbReference>
<organism evidence="17 18">
    <name type="scientific">Kordiimonas sediminis</name>
    <dbReference type="NCBI Taxonomy" id="1735581"/>
    <lineage>
        <taxon>Bacteria</taxon>
        <taxon>Pseudomonadati</taxon>
        <taxon>Pseudomonadota</taxon>
        <taxon>Alphaproteobacteria</taxon>
        <taxon>Kordiimonadales</taxon>
        <taxon>Kordiimonadaceae</taxon>
        <taxon>Kordiimonas</taxon>
    </lineage>
</organism>
<sequence>MNSLHTKAFRERLAALSFVRAAMVVTVAVSALIASHNPVAARGAPDSFADLVEKLSPAVVNISTVTTVTPSNNRSPRLPEGMPFGDWFDEFRDRQEEAEPRQARSLGSGFIIDAEGYVVTNNHVVAEADEITVTLFDEREFEAELIGRDSRTDLALLKIKSDKKFPYVSFGDSDKSRVGDWVLTIGNPFGLGGSVSAGILSGRNRNADGGAYIDYLQTDAPINRGNSGGPMFNMDGDVIGVNTLIFSPSGGNVGIGFAIPSHDAQLYISELREFGRVRRGLLGVTIQAVTEEVAESQGLENVEGAIVTTVAEGGPAEDAGIRIGDIIISWDGKPVDSSRSLSRVVALTKIGKPVDVVLIRDGERMTIPVTTGEMSEELNRDEAIREGRERRSQTGERDMVEGMELMSMNSDVRRRFNIADDVEGVVVVRVSRSSAAGRAGIRSGTVIMRVNSTQVTDASDVVSALDEAREAGRENALLLVHYRGNTVHLPLRIQEESEE</sequence>
<dbReference type="PRINTS" id="PR00834">
    <property type="entry name" value="PROTEASES2C"/>
</dbReference>
<dbReference type="SUPFAM" id="SSF50494">
    <property type="entry name" value="Trypsin-like serine proteases"/>
    <property type="match status" value="1"/>
</dbReference>
<dbReference type="InterPro" id="IPR001478">
    <property type="entry name" value="PDZ"/>
</dbReference>
<dbReference type="EC" id="3.4.21.107" evidence="4"/>
<dbReference type="GO" id="GO:0004252">
    <property type="term" value="F:serine-type endopeptidase activity"/>
    <property type="evidence" value="ECO:0007669"/>
    <property type="project" value="InterPro"/>
</dbReference>
<dbReference type="PROSITE" id="PS50106">
    <property type="entry name" value="PDZ"/>
    <property type="match status" value="2"/>
</dbReference>
<evidence type="ECO:0000256" key="14">
    <source>
        <dbReference type="PIRSR" id="PIRSR611782-1"/>
    </source>
</evidence>
<dbReference type="GO" id="GO:0042597">
    <property type="term" value="C:periplasmic space"/>
    <property type="evidence" value="ECO:0007669"/>
    <property type="project" value="UniProtKB-SubCell"/>
</dbReference>
<keyword evidence="10" id="KW-0378">Hydrolase</keyword>
<feature type="binding site" evidence="15">
    <location>
        <position position="123"/>
    </location>
    <ligand>
        <name>substrate</name>
    </ligand>
</feature>
<dbReference type="InterPro" id="IPR009003">
    <property type="entry name" value="Peptidase_S1_PA"/>
</dbReference>
<dbReference type="RefSeq" id="WP_229819450.1">
    <property type="nucleotide sequence ID" value="NZ_BNCI01000002.1"/>
</dbReference>
<keyword evidence="12" id="KW-0346">Stress response</keyword>
<evidence type="ECO:0000256" key="5">
    <source>
        <dbReference type="ARBA" id="ARBA00013958"/>
    </source>
</evidence>
<keyword evidence="6 17" id="KW-0645">Protease</keyword>
<accession>A0A919AZB1</accession>
<comment type="subcellular location">
    <subcellularLocation>
        <location evidence="2">Periplasm</location>
    </subcellularLocation>
</comment>
<proteinExistence type="inferred from homology"/>
<dbReference type="FunFam" id="2.40.10.120:FF:000007">
    <property type="entry name" value="Periplasmic serine endoprotease DegP-like"/>
    <property type="match status" value="1"/>
</dbReference>
<keyword evidence="8" id="KW-0677">Repeat</keyword>
<evidence type="ECO:0000256" key="8">
    <source>
        <dbReference type="ARBA" id="ARBA00022737"/>
    </source>
</evidence>
<comment type="catalytic activity">
    <reaction evidence="1">
        <text>Acts on substrates that are at least partially unfolded. The cleavage site P1 residue is normally between a pair of hydrophobic residues, such as Val-|-Val.</text>
        <dbReference type="EC" id="3.4.21.107"/>
    </reaction>
</comment>
<dbReference type="InterPro" id="IPR001940">
    <property type="entry name" value="Peptidase_S1C"/>
</dbReference>
<reference evidence="17" key="1">
    <citation type="journal article" date="2014" name="Int. J. Syst. Evol. Microbiol.">
        <title>Complete genome sequence of Corynebacterium casei LMG S-19264T (=DSM 44701T), isolated from a smear-ripened cheese.</title>
        <authorList>
            <consortium name="US DOE Joint Genome Institute (JGI-PGF)"/>
            <person name="Walter F."/>
            <person name="Albersmeier A."/>
            <person name="Kalinowski J."/>
            <person name="Ruckert C."/>
        </authorList>
    </citation>
    <scope>NUCLEOTIDE SEQUENCE</scope>
    <source>
        <strain evidence="17">KCTC 42590</strain>
    </source>
</reference>
<evidence type="ECO:0000256" key="9">
    <source>
        <dbReference type="ARBA" id="ARBA00022764"/>
    </source>
</evidence>
<evidence type="ECO:0000256" key="15">
    <source>
        <dbReference type="PIRSR" id="PIRSR611782-2"/>
    </source>
</evidence>
<keyword evidence="7" id="KW-0732">Signal</keyword>
<dbReference type="Pfam" id="PF13365">
    <property type="entry name" value="Trypsin_2"/>
    <property type="match status" value="1"/>
</dbReference>
<evidence type="ECO:0000256" key="12">
    <source>
        <dbReference type="ARBA" id="ARBA00023016"/>
    </source>
</evidence>
<evidence type="ECO:0000256" key="13">
    <source>
        <dbReference type="ARBA" id="ARBA00032850"/>
    </source>
</evidence>
<dbReference type="SMART" id="SM00228">
    <property type="entry name" value="PDZ"/>
    <property type="match status" value="2"/>
</dbReference>
<evidence type="ECO:0000256" key="2">
    <source>
        <dbReference type="ARBA" id="ARBA00004418"/>
    </source>
</evidence>
<evidence type="ECO:0000256" key="3">
    <source>
        <dbReference type="ARBA" id="ARBA00010541"/>
    </source>
</evidence>
<evidence type="ECO:0000256" key="7">
    <source>
        <dbReference type="ARBA" id="ARBA00022729"/>
    </source>
</evidence>
<dbReference type="SUPFAM" id="SSF50156">
    <property type="entry name" value="PDZ domain-like"/>
    <property type="match status" value="2"/>
</dbReference>
<evidence type="ECO:0000313" key="17">
    <source>
        <dbReference type="EMBL" id="GHF30712.1"/>
    </source>
</evidence>
<feature type="domain" description="PDZ" evidence="16">
    <location>
        <begin position="271"/>
        <end position="362"/>
    </location>
</feature>
<dbReference type="InterPro" id="IPR011782">
    <property type="entry name" value="Pept_S1C_Do"/>
</dbReference>